<dbReference type="AlphaFoldDB" id="A0A7Y7PMB8"/>
<keyword evidence="1" id="KW-0732">Signal</keyword>
<dbReference type="EMBL" id="JABKAU010000006">
    <property type="protein sequence ID" value="NVO30437.1"/>
    <property type="molecule type" value="Genomic_DNA"/>
</dbReference>
<evidence type="ECO:0008006" key="4">
    <source>
        <dbReference type="Google" id="ProtNLM"/>
    </source>
</evidence>
<evidence type="ECO:0000313" key="2">
    <source>
        <dbReference type="EMBL" id="NVO30437.1"/>
    </source>
</evidence>
<feature type="chain" id="PRO_5030738247" description="Lipoprotein" evidence="1">
    <location>
        <begin position="20"/>
        <end position="183"/>
    </location>
</feature>
<dbReference type="PROSITE" id="PS51257">
    <property type="entry name" value="PROKAR_LIPOPROTEIN"/>
    <property type="match status" value="1"/>
</dbReference>
<comment type="caution">
    <text evidence="2">The sequence shown here is derived from an EMBL/GenBank/DDBJ whole genome shotgun (WGS) entry which is preliminary data.</text>
</comment>
<accession>A0A7Y7PMB8</accession>
<evidence type="ECO:0000313" key="3">
    <source>
        <dbReference type="Proteomes" id="UP000565521"/>
    </source>
</evidence>
<proteinExistence type="predicted"/>
<keyword evidence="3" id="KW-1185">Reference proteome</keyword>
<gene>
    <name evidence="2" type="ORF">HW554_04390</name>
</gene>
<sequence>MLRSFVTWFSLLIMATALAACCGSTACECDDAFADAVGLEFSADITGTNPTGFRASEVDTVYLVRVPLDTTQRPLADTVQLVRSIARFSQPVIINNTTPFAQAGNRKLDAYSYQLYLAPARRATPTFRLTIDSVQLNTDFRAEGCCTCFENNRKLVYLNGNTTPLDRTDVAGNNALISVEIKR</sequence>
<evidence type="ECO:0000256" key="1">
    <source>
        <dbReference type="SAM" id="SignalP"/>
    </source>
</evidence>
<dbReference type="Proteomes" id="UP000565521">
    <property type="component" value="Unassembled WGS sequence"/>
</dbReference>
<feature type="signal peptide" evidence="1">
    <location>
        <begin position="1"/>
        <end position="19"/>
    </location>
</feature>
<organism evidence="2 3">
    <name type="scientific">Hymenobacter lapidiphilus</name>
    <dbReference type="NCBI Taxonomy" id="2608003"/>
    <lineage>
        <taxon>Bacteria</taxon>
        <taxon>Pseudomonadati</taxon>
        <taxon>Bacteroidota</taxon>
        <taxon>Cytophagia</taxon>
        <taxon>Cytophagales</taxon>
        <taxon>Hymenobacteraceae</taxon>
        <taxon>Hymenobacter</taxon>
    </lineage>
</organism>
<protein>
    <recommendedName>
        <fullName evidence="4">Lipoprotein</fullName>
    </recommendedName>
</protein>
<reference evidence="2 3" key="1">
    <citation type="submission" date="2020-05" db="EMBL/GenBank/DDBJ databases">
        <title>Hymenobacter terrestris sp. nov. and Hymenobacter lapidiphilus sp. nov., isolated from regoliths in Antarctica.</title>
        <authorList>
            <person name="Sedlacek I."/>
            <person name="Pantucek R."/>
            <person name="Zeman M."/>
            <person name="Holochova P."/>
            <person name="Kralova S."/>
            <person name="Stankova E."/>
            <person name="Sedo O."/>
            <person name="Micenkova L."/>
            <person name="Svec P."/>
            <person name="Gupta V."/>
            <person name="Sood U."/>
            <person name="Korpole U.S."/>
            <person name="Lal R."/>
        </authorList>
    </citation>
    <scope>NUCLEOTIDE SEQUENCE [LARGE SCALE GENOMIC DNA]</scope>
    <source>
        <strain evidence="2 3">P5342</strain>
    </source>
</reference>
<dbReference type="RefSeq" id="WP_176907177.1">
    <property type="nucleotide sequence ID" value="NZ_JABKAU010000006.1"/>
</dbReference>
<name>A0A7Y7PMB8_9BACT</name>